<dbReference type="Pfam" id="PF00046">
    <property type="entry name" value="Homeodomain"/>
    <property type="match status" value="1"/>
</dbReference>
<evidence type="ECO:0000256" key="7">
    <source>
        <dbReference type="ARBA" id="ARBA00023163"/>
    </source>
</evidence>
<dbReference type="PRINTS" id="PR00031">
    <property type="entry name" value="HTHREPRESSR"/>
</dbReference>
<dbReference type="PROSITE" id="PS00027">
    <property type="entry name" value="HOMEOBOX_1"/>
    <property type="match status" value="1"/>
</dbReference>
<keyword evidence="14" id="KW-1185">Reference proteome</keyword>
<dbReference type="InterPro" id="IPR001356">
    <property type="entry name" value="HD"/>
</dbReference>
<dbReference type="Gene3D" id="1.10.10.60">
    <property type="entry name" value="Homeodomain-like"/>
    <property type="match status" value="1"/>
</dbReference>
<keyword evidence="7" id="KW-0804">Transcription</keyword>
<dbReference type="EMBL" id="JAKROA010000002">
    <property type="protein sequence ID" value="KAL5109684.1"/>
    <property type="molecule type" value="Genomic_DNA"/>
</dbReference>
<dbReference type="SUPFAM" id="SSF46689">
    <property type="entry name" value="Homeodomain-like"/>
    <property type="match status" value="1"/>
</dbReference>
<organism evidence="13 14">
    <name type="scientific">Taenia crassiceps</name>
    <dbReference type="NCBI Taxonomy" id="6207"/>
    <lineage>
        <taxon>Eukaryota</taxon>
        <taxon>Metazoa</taxon>
        <taxon>Spiralia</taxon>
        <taxon>Lophotrochozoa</taxon>
        <taxon>Platyhelminthes</taxon>
        <taxon>Cestoda</taxon>
        <taxon>Eucestoda</taxon>
        <taxon>Cyclophyllidea</taxon>
        <taxon>Taeniidae</taxon>
        <taxon>Taenia</taxon>
    </lineage>
</organism>
<dbReference type="InterPro" id="IPR020479">
    <property type="entry name" value="HD_metazoa"/>
</dbReference>
<protein>
    <submittedName>
        <fullName evidence="13">Homeobox protein MOX-1</fullName>
    </submittedName>
</protein>
<keyword evidence="2" id="KW-0217">Developmental protein</keyword>
<dbReference type="GO" id="GO:0003677">
    <property type="term" value="F:DNA binding"/>
    <property type="evidence" value="ECO:0007669"/>
    <property type="project" value="UniProtKB-KW"/>
</dbReference>
<evidence type="ECO:0000259" key="12">
    <source>
        <dbReference type="PROSITE" id="PS50071"/>
    </source>
</evidence>
<dbReference type="InterPro" id="IPR017970">
    <property type="entry name" value="Homeobox_CS"/>
</dbReference>
<dbReference type="CDD" id="cd00086">
    <property type="entry name" value="homeodomain"/>
    <property type="match status" value="1"/>
</dbReference>
<keyword evidence="6" id="KW-0010">Activator</keyword>
<dbReference type="SMART" id="SM00389">
    <property type="entry name" value="HOX"/>
    <property type="match status" value="1"/>
</dbReference>
<dbReference type="PRINTS" id="PR00024">
    <property type="entry name" value="HOMEOBOX"/>
</dbReference>
<keyword evidence="5 9" id="KW-0371">Homeobox</keyword>
<name>A0ABR4QJ43_9CEST</name>
<feature type="DNA-binding region" description="Homeobox" evidence="9">
    <location>
        <begin position="72"/>
        <end position="131"/>
    </location>
</feature>
<evidence type="ECO:0000256" key="4">
    <source>
        <dbReference type="ARBA" id="ARBA00023125"/>
    </source>
</evidence>
<evidence type="ECO:0000256" key="9">
    <source>
        <dbReference type="PROSITE-ProRule" id="PRU00108"/>
    </source>
</evidence>
<comment type="subcellular location">
    <subcellularLocation>
        <location evidence="1 9 10">Nucleus</location>
    </subcellularLocation>
</comment>
<gene>
    <name evidence="13" type="ORF">TcWFU_000404</name>
</gene>
<comment type="caution">
    <text evidence="13">The sequence shown here is derived from an EMBL/GenBank/DDBJ whole genome shotgun (WGS) entry which is preliminary data.</text>
</comment>
<dbReference type="Proteomes" id="UP001651158">
    <property type="component" value="Unassembled WGS sequence"/>
</dbReference>
<evidence type="ECO:0000256" key="5">
    <source>
        <dbReference type="ARBA" id="ARBA00023155"/>
    </source>
</evidence>
<keyword evidence="8 9" id="KW-0539">Nucleus</keyword>
<dbReference type="InterPro" id="IPR042634">
    <property type="entry name" value="MOX-1/MOX-2"/>
</dbReference>
<dbReference type="InterPro" id="IPR009057">
    <property type="entry name" value="Homeodomain-like_sf"/>
</dbReference>
<reference evidence="13 14" key="1">
    <citation type="journal article" date="2022" name="Front. Cell. Infect. Microbiol.">
        <title>The Genomes of Two Strains of Taenia crassiceps the Animal Model for the Study of Human Cysticercosis.</title>
        <authorList>
            <person name="Bobes R.J."/>
            <person name="Estrada K."/>
            <person name="Rios-Valencia D.G."/>
            <person name="Calderon-Gallegos A."/>
            <person name="de la Torre P."/>
            <person name="Carrero J.C."/>
            <person name="Sanchez-Flores A."/>
            <person name="Laclette J.P."/>
        </authorList>
    </citation>
    <scope>NUCLEOTIDE SEQUENCE [LARGE SCALE GENOMIC DNA]</scope>
    <source>
        <strain evidence="13">WFUcys</strain>
    </source>
</reference>
<proteinExistence type="predicted"/>
<dbReference type="PANTHER" id="PTHR24328">
    <property type="entry name" value="HOMEOBOX PROTEIN MOX"/>
    <property type="match status" value="1"/>
</dbReference>
<evidence type="ECO:0000256" key="3">
    <source>
        <dbReference type="ARBA" id="ARBA00023015"/>
    </source>
</evidence>
<evidence type="ECO:0000256" key="11">
    <source>
        <dbReference type="SAM" id="MobiDB-lite"/>
    </source>
</evidence>
<keyword evidence="3" id="KW-0805">Transcription regulation</keyword>
<dbReference type="PROSITE" id="PS50071">
    <property type="entry name" value="HOMEOBOX_2"/>
    <property type="match status" value="1"/>
</dbReference>
<evidence type="ECO:0000256" key="6">
    <source>
        <dbReference type="ARBA" id="ARBA00023159"/>
    </source>
</evidence>
<evidence type="ECO:0000313" key="13">
    <source>
        <dbReference type="EMBL" id="KAL5109684.1"/>
    </source>
</evidence>
<evidence type="ECO:0000256" key="10">
    <source>
        <dbReference type="RuleBase" id="RU000682"/>
    </source>
</evidence>
<keyword evidence="4 9" id="KW-0238">DNA-binding</keyword>
<dbReference type="PANTHER" id="PTHR24328:SF7">
    <property type="entry name" value="BUTTONLESS"/>
    <property type="match status" value="1"/>
</dbReference>
<sequence length="147" mass="16903">MPYSHQYGQTRPVEWPARLGVRDTSAGFGEAIISREDSSANLAGAPAAIHQRTNRHQQQREQESQHQGQQQPKKQRTAFTRQQLEALEGEFRAHAYLTRLRRYEMAVTLGLSERQVKIWFQNRRMKTKRCGGLFSNIGGIYTEGTPF</sequence>
<evidence type="ECO:0000256" key="8">
    <source>
        <dbReference type="ARBA" id="ARBA00023242"/>
    </source>
</evidence>
<evidence type="ECO:0000256" key="1">
    <source>
        <dbReference type="ARBA" id="ARBA00004123"/>
    </source>
</evidence>
<feature type="domain" description="Homeobox" evidence="12">
    <location>
        <begin position="70"/>
        <end position="130"/>
    </location>
</feature>
<dbReference type="InterPro" id="IPR000047">
    <property type="entry name" value="HTH_motif"/>
</dbReference>
<evidence type="ECO:0000313" key="14">
    <source>
        <dbReference type="Proteomes" id="UP001651158"/>
    </source>
</evidence>
<accession>A0ABR4QJ43</accession>
<evidence type="ECO:0000256" key="2">
    <source>
        <dbReference type="ARBA" id="ARBA00022473"/>
    </source>
</evidence>
<feature type="region of interest" description="Disordered" evidence="11">
    <location>
        <begin position="37"/>
        <end position="81"/>
    </location>
</feature>